<organism evidence="1 2">
    <name type="scientific">Avena sativa</name>
    <name type="common">Oat</name>
    <dbReference type="NCBI Taxonomy" id="4498"/>
    <lineage>
        <taxon>Eukaryota</taxon>
        <taxon>Viridiplantae</taxon>
        <taxon>Streptophyta</taxon>
        <taxon>Embryophyta</taxon>
        <taxon>Tracheophyta</taxon>
        <taxon>Spermatophyta</taxon>
        <taxon>Magnoliopsida</taxon>
        <taxon>Liliopsida</taxon>
        <taxon>Poales</taxon>
        <taxon>Poaceae</taxon>
        <taxon>BOP clade</taxon>
        <taxon>Pooideae</taxon>
        <taxon>Poodae</taxon>
        <taxon>Poeae</taxon>
        <taxon>Poeae Chloroplast Group 1 (Aveneae type)</taxon>
        <taxon>Aveninae</taxon>
        <taxon>Avena</taxon>
    </lineage>
</organism>
<name>A0ACD5W3K9_AVESA</name>
<reference evidence="1" key="2">
    <citation type="submission" date="2025-09" db="UniProtKB">
        <authorList>
            <consortium name="EnsemblPlants"/>
        </authorList>
    </citation>
    <scope>IDENTIFICATION</scope>
</reference>
<sequence>MGSGRPRTKDFFAAPTLSLSLAGAFGRNSTVATATSGEEVEDRDEWHGGIRDERLVLGEEVEISSENTGPAGSQSAEEEEGHGDDDGGKKKKRSRKSYHRHTAEQVRVMEAVFKESPHPDEKQRQQLSKQLGLSPRQVKFWFQNRRTQIKAIQERQENSLLKSELENLQRENRAMRELARRPSRCANCGVAGAAASSHEADAAASSQEQLLQLENARLKAEIEKLRGTLGKGAADGSVSPASPLLSASAIQTNDSRSPFEVYGGGLTGREKQSILELVGRALEELTTMSCSGEPLWVRSVETGRDILNYDEYVRLFRRGDDGDGDVAGDQRGAWSVEASRDSGVVYLDTMQLVHAFMDVNQWKELFSSMIAKASTLDVIRSGEDDDHDGMVQLMFAEVQTLTPMVPTREFWFARYCKKLAAEKWAVVDVSFDKTESGGGTSPPLARCWKYPSGCIIEEQTNGHSKVTWVEHTKLRESAAVPSTYRAVTASGLAFGARRWVAALQVRCERMVFSVATNVPTRDSTGVSTLAGRRSVLKLAQRMTSSLCRVVGGSRDLAWCRAPGDIRVTSWRNTGDPGEPQGLIACAVLSAWLPVSPTAFLAFLRDESRRPEWDVTLHGRSVEIRVSVAKGKDRGNCVTAYVSSPSPFQPDRSERSGRVSHRQLLWMPCQAPTSTAEERSGGKWIVQDVCTNSCESTVAYAPVDATVLQRVIGGHDSSGVAVLPCGFAIMPDGLEARPAVITSRKEDGVTGAAGSLVTVAFQVLASSSPVAALSPESAETVTSLVSCTLRDIRKCLGCEDS</sequence>
<keyword evidence="2" id="KW-1185">Reference proteome</keyword>
<accession>A0ACD5W3K9</accession>
<reference evidence="1" key="1">
    <citation type="submission" date="2021-05" db="EMBL/GenBank/DDBJ databases">
        <authorList>
            <person name="Scholz U."/>
            <person name="Mascher M."/>
            <person name="Fiebig A."/>
        </authorList>
    </citation>
    <scope>NUCLEOTIDE SEQUENCE [LARGE SCALE GENOMIC DNA]</scope>
</reference>
<evidence type="ECO:0000313" key="1">
    <source>
        <dbReference type="EnsemblPlants" id="AVESA.00010b.r2.3DG0548440.2.CDS"/>
    </source>
</evidence>
<proteinExistence type="predicted"/>
<dbReference type="Proteomes" id="UP001732700">
    <property type="component" value="Chromosome 3D"/>
</dbReference>
<protein>
    <submittedName>
        <fullName evidence="1">Uncharacterized protein</fullName>
    </submittedName>
</protein>
<dbReference type="EnsemblPlants" id="AVESA.00010b.r2.3DG0548440.2">
    <property type="protein sequence ID" value="AVESA.00010b.r2.3DG0548440.2.CDS"/>
    <property type="gene ID" value="AVESA.00010b.r2.3DG0548440"/>
</dbReference>
<evidence type="ECO:0000313" key="2">
    <source>
        <dbReference type="Proteomes" id="UP001732700"/>
    </source>
</evidence>